<dbReference type="InterPro" id="IPR026444">
    <property type="entry name" value="Secre_tail"/>
</dbReference>
<keyword evidence="1 2" id="KW-0732">Signal</keyword>
<name>A0A556MJM6_9FLAO</name>
<evidence type="ECO:0000256" key="1">
    <source>
        <dbReference type="ARBA" id="ARBA00022729"/>
    </source>
</evidence>
<dbReference type="Gene3D" id="2.60.40.740">
    <property type="match status" value="2"/>
</dbReference>
<dbReference type="InterPro" id="IPR005135">
    <property type="entry name" value="Endo/exonuclease/phosphatase"/>
</dbReference>
<proteinExistence type="predicted"/>
<dbReference type="Pfam" id="PF13573">
    <property type="entry name" value="SprB"/>
    <property type="match status" value="1"/>
</dbReference>
<comment type="caution">
    <text evidence="5">The sequence shown here is derived from an EMBL/GenBank/DDBJ whole genome shotgun (WGS) entry which is preliminary data.</text>
</comment>
<dbReference type="OrthoDB" id="1122807at2"/>
<dbReference type="EMBL" id="VLPL01000009">
    <property type="protein sequence ID" value="TSJ40117.1"/>
    <property type="molecule type" value="Genomic_DNA"/>
</dbReference>
<evidence type="ECO:0000259" key="3">
    <source>
        <dbReference type="Pfam" id="PF03372"/>
    </source>
</evidence>
<evidence type="ECO:0000256" key="2">
    <source>
        <dbReference type="SAM" id="SignalP"/>
    </source>
</evidence>
<dbReference type="NCBIfam" id="TIGR04183">
    <property type="entry name" value="Por_Secre_tail"/>
    <property type="match status" value="1"/>
</dbReference>
<reference evidence="5 6" key="1">
    <citation type="submission" date="2019-07" db="EMBL/GenBank/DDBJ databases">
        <authorList>
            <person name="Huq M.A."/>
        </authorList>
    </citation>
    <scope>NUCLEOTIDE SEQUENCE [LARGE SCALE GENOMIC DNA]</scope>
    <source>
        <strain evidence="5 6">MAH-3</strain>
    </source>
</reference>
<accession>A0A556MJM6</accession>
<dbReference type="Pfam" id="PF18962">
    <property type="entry name" value="Por_Secre_tail"/>
    <property type="match status" value="1"/>
</dbReference>
<feature type="signal peptide" evidence="2">
    <location>
        <begin position="1"/>
        <end position="18"/>
    </location>
</feature>
<dbReference type="Proteomes" id="UP000316008">
    <property type="component" value="Unassembled WGS sequence"/>
</dbReference>
<dbReference type="InterPro" id="IPR036691">
    <property type="entry name" value="Endo/exonu/phosph_ase_sf"/>
</dbReference>
<dbReference type="RefSeq" id="WP_144334245.1">
    <property type="nucleotide sequence ID" value="NZ_VLPL01000009.1"/>
</dbReference>
<dbReference type="Gene3D" id="3.60.10.10">
    <property type="entry name" value="Endonuclease/exonuclease/phosphatase"/>
    <property type="match status" value="1"/>
</dbReference>
<organism evidence="5 6">
    <name type="scientific">Fluviicola chungangensis</name>
    <dbReference type="NCBI Taxonomy" id="2597671"/>
    <lineage>
        <taxon>Bacteria</taxon>
        <taxon>Pseudomonadati</taxon>
        <taxon>Bacteroidota</taxon>
        <taxon>Flavobacteriia</taxon>
        <taxon>Flavobacteriales</taxon>
        <taxon>Crocinitomicaceae</taxon>
        <taxon>Fluviicola</taxon>
    </lineage>
</organism>
<feature type="chain" id="PRO_5022223636" evidence="2">
    <location>
        <begin position="19"/>
        <end position="579"/>
    </location>
</feature>
<evidence type="ECO:0000313" key="5">
    <source>
        <dbReference type="EMBL" id="TSJ40117.1"/>
    </source>
</evidence>
<feature type="domain" description="Secretion system C-terminal sorting" evidence="4">
    <location>
        <begin position="502"/>
        <end position="577"/>
    </location>
</feature>
<evidence type="ECO:0000259" key="4">
    <source>
        <dbReference type="Pfam" id="PF18962"/>
    </source>
</evidence>
<dbReference type="GO" id="GO:0003824">
    <property type="term" value="F:catalytic activity"/>
    <property type="evidence" value="ECO:0007669"/>
    <property type="project" value="InterPro"/>
</dbReference>
<dbReference type="AlphaFoldDB" id="A0A556MJM6"/>
<sequence length="579" mass="63021">MKYVLFALLLACGFTASAQTIPLRIVSYNLLNFPNGRNDCGSGNVNLPNRSDSLRKIMQYLKPDIFVGCEIQTEAGCDSVLNRALNVFGTTHYQRAQWVNNSFGGDLQNMLFYNAAKLTLKEQRIVQTSPRDISHYILYVKDATLPQHHDTCFIEVFMCHLKAGSASADLSDRAAQTQLLRTVLDGRPQGRHLFVCGDLNTYRSTEAGYQNLVSGGTNFLKDPLNMPGNWTTNSTFAAIHTQSPRASGSTDCGVTGGLDDRFDHIIVSQNVMNGTNLLQYNANSYKAIGNDGNHYNQSILTGSNSQYPDSVVRALYYASDHLPVKLDMTATIPTNFGLNLTLSFASSNCQSGGTSVTVQPNLGQAPYTYQWSANAGSQTTATANDLQGGSYCVTVTDNNGLTDQVCFEVETMSPISANGFDGMDYGTCNGQSFVAVSGGNPPYTYQWDDPLNQTTSTATNLCAGTYSCVITDQYGCSLMVQTTVFSNTTSLTELFAGADFTLFPNPATESVTLRCESGFELGTMEFRILSVSGELVQAQTVDFSNTDQVTIPLSDLQNGIYFVELEKEGVSTQRMIVKQ</sequence>
<gene>
    <name evidence="5" type="ORF">FO442_16085</name>
</gene>
<dbReference type="Pfam" id="PF03372">
    <property type="entry name" value="Exo_endo_phos"/>
    <property type="match status" value="1"/>
</dbReference>
<keyword evidence="6" id="KW-1185">Reference proteome</keyword>
<protein>
    <submittedName>
        <fullName evidence="5">T9SS type A sorting domain-containing protein</fullName>
    </submittedName>
</protein>
<evidence type="ECO:0000313" key="6">
    <source>
        <dbReference type="Proteomes" id="UP000316008"/>
    </source>
</evidence>
<feature type="domain" description="Endonuclease/exonuclease/phosphatase" evidence="3">
    <location>
        <begin position="27"/>
        <end position="272"/>
    </location>
</feature>
<dbReference type="SUPFAM" id="SSF56219">
    <property type="entry name" value="DNase I-like"/>
    <property type="match status" value="1"/>
</dbReference>
<dbReference type="InterPro" id="IPR025667">
    <property type="entry name" value="SprB_repeat"/>
</dbReference>